<evidence type="ECO:0000256" key="5">
    <source>
        <dbReference type="ARBA" id="ARBA00023014"/>
    </source>
</evidence>
<dbReference type="SUPFAM" id="SSF142984">
    <property type="entry name" value="Nqo1 middle domain-like"/>
    <property type="match status" value="1"/>
</dbReference>
<dbReference type="Gene3D" id="6.10.250.1450">
    <property type="match status" value="1"/>
</dbReference>
<dbReference type="Gene3D" id="3.40.50.11540">
    <property type="entry name" value="NADH-ubiquinone oxidoreductase 51kDa subunit"/>
    <property type="match status" value="1"/>
</dbReference>
<feature type="domain" description="NADH-ubiquinone oxidoreductase 51kDa subunit iron-sulphur binding" evidence="7">
    <location>
        <begin position="328"/>
        <end position="373"/>
    </location>
</feature>
<evidence type="ECO:0000256" key="4">
    <source>
        <dbReference type="ARBA" id="ARBA00023004"/>
    </source>
</evidence>
<evidence type="ECO:0000256" key="2">
    <source>
        <dbReference type="ARBA" id="ARBA00022485"/>
    </source>
</evidence>
<dbReference type="FunFam" id="1.20.1440.230:FF:000001">
    <property type="entry name" value="Mitochondrial NADH dehydrogenase flavoprotein 1"/>
    <property type="match status" value="1"/>
</dbReference>
<keyword evidence="4" id="KW-0408">Iron</keyword>
<dbReference type="InterPro" id="IPR019575">
    <property type="entry name" value="Nuop51_4Fe4S-bd"/>
</dbReference>
<dbReference type="Proteomes" id="UP000192906">
    <property type="component" value="Unassembled WGS sequence"/>
</dbReference>
<evidence type="ECO:0000259" key="7">
    <source>
        <dbReference type="SMART" id="SM00928"/>
    </source>
</evidence>
<dbReference type="EMBL" id="FWZU01000003">
    <property type="protein sequence ID" value="SMF13339.1"/>
    <property type="molecule type" value="Genomic_DNA"/>
</dbReference>
<keyword evidence="3" id="KW-0479">Metal-binding</keyword>
<proteinExistence type="inferred from homology"/>
<dbReference type="InterPro" id="IPR019554">
    <property type="entry name" value="Soluble_ligand-bd"/>
</dbReference>
<dbReference type="InterPro" id="IPR001949">
    <property type="entry name" value="NADH-UbQ_OxRdtase_51kDa_CS"/>
</dbReference>
<protein>
    <submittedName>
        <fullName evidence="8">NADH dehydrogenase subunit F</fullName>
    </submittedName>
</protein>
<comment type="similarity">
    <text evidence="1">Belongs to the complex I 51 kDa subunit family.</text>
</comment>
<dbReference type="STRING" id="1519643.SAMN06295933_1768"/>
<gene>
    <name evidence="8" type="ORF">SAMN06295933_1768</name>
</gene>
<dbReference type="InterPro" id="IPR037207">
    <property type="entry name" value="Nuop51_4Fe4S-bd_sf"/>
</dbReference>
<sequence length="453" mass="49334">MSEQVLLKNRRADCRPAGFDEYRANGGYKALEKAVLTMSPDEVIKIVSDSGLRGRGGAGFPTGRKWSFVHKDAPHPRYIQCNTDEMEPGTFKDRILVNTDPHLVIEGILMAGYAIQADHGVFFIRPSYDSDAKLLEQELKVAREANLLGKNILGTDFSFDIQVHRSAGRYICGESSAQANAIMGKRPNPDKTTHMTDSGLWNHPTVVNNVETLASTPFIVKNGVDWFKSLAASPTGDGTKLYCVSGEVVAPGCFELPCGTRLGDIIFESAGGMLPGAEFKTCLPGGTSTSFVPKRLLNTAMDFDSMKKEGLSLGTGSVIVFDHNTCLVQATINIMTYFSRESCGWCTPCREGIPYMRHILQRIEQGDAGESDLELLEQIAGGLANAYCGFAPGAATPVKGLLTHFRDEVREHLDGRGCPFKANTNKPGDWRKLDRSEATPRTAGQNDMLGEGK</sequence>
<dbReference type="InterPro" id="IPR037225">
    <property type="entry name" value="Nuo51_FMN-bd_sf"/>
</dbReference>
<name>A0A1X7DD41_9BACT</name>
<feature type="compositionally biased region" description="Basic and acidic residues" evidence="6">
    <location>
        <begin position="428"/>
        <end position="438"/>
    </location>
</feature>
<dbReference type="GO" id="GO:0010181">
    <property type="term" value="F:FMN binding"/>
    <property type="evidence" value="ECO:0007669"/>
    <property type="project" value="InterPro"/>
</dbReference>
<dbReference type="Gene3D" id="1.20.1440.230">
    <property type="entry name" value="NADH-ubiquinone oxidoreductase 51kDa subunit, iron-sulphur binding domain"/>
    <property type="match status" value="1"/>
</dbReference>
<dbReference type="GO" id="GO:0008137">
    <property type="term" value="F:NADH dehydrogenase (ubiquinone) activity"/>
    <property type="evidence" value="ECO:0007669"/>
    <property type="project" value="InterPro"/>
</dbReference>
<feature type="region of interest" description="Disordered" evidence="6">
    <location>
        <begin position="416"/>
        <end position="453"/>
    </location>
</feature>
<dbReference type="Pfam" id="PF01512">
    <property type="entry name" value="Complex1_51K"/>
    <property type="match status" value="1"/>
</dbReference>
<dbReference type="RefSeq" id="WP_085101375.1">
    <property type="nucleotide sequence ID" value="NZ_FWZU01000003.1"/>
</dbReference>
<evidence type="ECO:0000313" key="9">
    <source>
        <dbReference type="Proteomes" id="UP000192906"/>
    </source>
</evidence>
<dbReference type="GO" id="GO:0046872">
    <property type="term" value="F:metal ion binding"/>
    <property type="evidence" value="ECO:0007669"/>
    <property type="project" value="UniProtKB-KW"/>
</dbReference>
<dbReference type="FunFam" id="3.40.50.11540:FF:000001">
    <property type="entry name" value="NADH dehydrogenase [ubiquinone] flavoprotein 1, mitochondrial"/>
    <property type="match status" value="1"/>
</dbReference>
<evidence type="ECO:0000256" key="1">
    <source>
        <dbReference type="ARBA" id="ARBA00007523"/>
    </source>
</evidence>
<dbReference type="SUPFAM" id="SSF142019">
    <property type="entry name" value="Nqo1 FMN-binding domain-like"/>
    <property type="match status" value="1"/>
</dbReference>
<evidence type="ECO:0000256" key="3">
    <source>
        <dbReference type="ARBA" id="ARBA00022723"/>
    </source>
</evidence>
<organism evidence="8 9">
    <name type="scientific">Desulfovibrio gilichinskyi</name>
    <dbReference type="NCBI Taxonomy" id="1519643"/>
    <lineage>
        <taxon>Bacteria</taxon>
        <taxon>Pseudomonadati</taxon>
        <taxon>Thermodesulfobacteriota</taxon>
        <taxon>Desulfovibrionia</taxon>
        <taxon>Desulfovibrionales</taxon>
        <taxon>Desulfovibrionaceae</taxon>
        <taxon>Desulfovibrio</taxon>
    </lineage>
</organism>
<dbReference type="PROSITE" id="PS00645">
    <property type="entry name" value="COMPLEX1_51K_2"/>
    <property type="match status" value="1"/>
</dbReference>
<dbReference type="SMART" id="SM00928">
    <property type="entry name" value="NADH_4Fe-4S"/>
    <property type="match status" value="1"/>
</dbReference>
<keyword evidence="9" id="KW-1185">Reference proteome</keyword>
<dbReference type="SUPFAM" id="SSF140490">
    <property type="entry name" value="Nqo1C-terminal domain-like"/>
    <property type="match status" value="1"/>
</dbReference>
<keyword evidence="5" id="KW-0411">Iron-sulfur</keyword>
<dbReference type="AlphaFoldDB" id="A0A1X7DD41"/>
<evidence type="ECO:0000313" key="8">
    <source>
        <dbReference type="EMBL" id="SMF13339.1"/>
    </source>
</evidence>
<evidence type="ECO:0000256" key="6">
    <source>
        <dbReference type="SAM" id="MobiDB-lite"/>
    </source>
</evidence>
<keyword evidence="2" id="KW-0004">4Fe-4S</keyword>
<dbReference type="Gene3D" id="3.10.20.600">
    <property type="match status" value="1"/>
</dbReference>
<dbReference type="InterPro" id="IPR011538">
    <property type="entry name" value="Nuo51_FMN-bd"/>
</dbReference>
<dbReference type="OrthoDB" id="9805533at2"/>
<dbReference type="Pfam" id="PF10589">
    <property type="entry name" value="NADH_4Fe-4S"/>
    <property type="match status" value="1"/>
</dbReference>
<dbReference type="PANTHER" id="PTHR43578">
    <property type="entry name" value="NADH-QUINONE OXIDOREDUCTASE SUBUNIT F"/>
    <property type="match status" value="1"/>
</dbReference>
<dbReference type="Pfam" id="PF10531">
    <property type="entry name" value="SLBB"/>
    <property type="match status" value="1"/>
</dbReference>
<dbReference type="PANTHER" id="PTHR43578:SF3">
    <property type="entry name" value="NADH-QUINONE OXIDOREDUCTASE SUBUNIT F"/>
    <property type="match status" value="1"/>
</dbReference>
<reference evidence="9" key="1">
    <citation type="submission" date="2017-04" db="EMBL/GenBank/DDBJ databases">
        <authorList>
            <person name="Varghese N."/>
            <person name="Submissions S."/>
        </authorList>
    </citation>
    <scope>NUCLEOTIDE SEQUENCE [LARGE SCALE GENOMIC DNA]</scope>
    <source>
        <strain evidence="9">K3S</strain>
    </source>
</reference>
<dbReference type="GO" id="GO:0051539">
    <property type="term" value="F:4 iron, 4 sulfur cluster binding"/>
    <property type="evidence" value="ECO:0007669"/>
    <property type="project" value="UniProtKB-KW"/>
</dbReference>
<accession>A0A1X7DD41</accession>